<proteinExistence type="predicted"/>
<dbReference type="Proteomes" id="UP000824028">
    <property type="component" value="Unassembled WGS sequence"/>
</dbReference>
<accession>A0A9D2E6Z6</accession>
<organism evidence="2 3">
    <name type="scientific">Candidatus Bacteroides merdigallinarum</name>
    <dbReference type="NCBI Taxonomy" id="2838473"/>
    <lineage>
        <taxon>Bacteria</taxon>
        <taxon>Pseudomonadati</taxon>
        <taxon>Bacteroidota</taxon>
        <taxon>Bacteroidia</taxon>
        <taxon>Bacteroidales</taxon>
        <taxon>Bacteroidaceae</taxon>
        <taxon>Bacteroides</taxon>
    </lineage>
</organism>
<comment type="caution">
    <text evidence="2">The sequence shown here is derived from an EMBL/GenBank/DDBJ whole genome shotgun (WGS) entry which is preliminary data.</text>
</comment>
<dbReference type="AlphaFoldDB" id="A0A9D2E6Z6"/>
<dbReference type="EMBL" id="DXBX01000001">
    <property type="protein sequence ID" value="HIZ31947.1"/>
    <property type="molecule type" value="Genomic_DNA"/>
</dbReference>
<evidence type="ECO:0000256" key="1">
    <source>
        <dbReference type="SAM" id="MobiDB-lite"/>
    </source>
</evidence>
<name>A0A9D2E6Z6_9BACE</name>
<evidence type="ECO:0000313" key="3">
    <source>
        <dbReference type="Proteomes" id="UP000824028"/>
    </source>
</evidence>
<gene>
    <name evidence="2" type="ORF">H9814_00140</name>
</gene>
<feature type="region of interest" description="Disordered" evidence="1">
    <location>
        <begin position="269"/>
        <end position="288"/>
    </location>
</feature>
<reference evidence="2" key="1">
    <citation type="journal article" date="2021" name="PeerJ">
        <title>Extensive microbial diversity within the chicken gut microbiome revealed by metagenomics and culture.</title>
        <authorList>
            <person name="Gilroy R."/>
            <person name="Ravi A."/>
            <person name="Getino M."/>
            <person name="Pursley I."/>
            <person name="Horton D.L."/>
            <person name="Alikhan N.F."/>
            <person name="Baker D."/>
            <person name="Gharbi K."/>
            <person name="Hall N."/>
            <person name="Watson M."/>
            <person name="Adriaenssens E.M."/>
            <person name="Foster-Nyarko E."/>
            <person name="Jarju S."/>
            <person name="Secka A."/>
            <person name="Antonio M."/>
            <person name="Oren A."/>
            <person name="Chaudhuri R.R."/>
            <person name="La Ragione R."/>
            <person name="Hildebrand F."/>
            <person name="Pallen M.J."/>
        </authorList>
    </citation>
    <scope>NUCLEOTIDE SEQUENCE</scope>
    <source>
        <strain evidence="2">ChiHjej9B8-1298</strain>
    </source>
</reference>
<reference evidence="2" key="2">
    <citation type="submission" date="2021-04" db="EMBL/GenBank/DDBJ databases">
        <authorList>
            <person name="Gilroy R."/>
        </authorList>
    </citation>
    <scope>NUCLEOTIDE SEQUENCE</scope>
    <source>
        <strain evidence="2">ChiHjej9B8-1298</strain>
    </source>
</reference>
<protein>
    <submittedName>
        <fullName evidence="2">Uncharacterized protein</fullName>
    </submittedName>
</protein>
<evidence type="ECO:0000313" key="2">
    <source>
        <dbReference type="EMBL" id="HIZ31947.1"/>
    </source>
</evidence>
<sequence length="288" mass="31742">MVGRLSIWNWFCPLLVCIWLLAGGESAFAQQTDSLRVRCDTVPAPVGVGQPMISSDSLSSLNEELPAVRHVPLRDAPSSPRNWYQGPFPPYYLNPSPMFRGDYSTSGVLGRAGGGYFVGAGSQISVPGIGRFNAVALGWQKQLNDRLQLQVMADAVKSNTAHFTGQSFGLSGQMFWQAQDRLYFRTFGGMGFGDFRGRPVYGFGGTVGFDVTERFGMEMGAQSYYNSLTGRWEVLPVVAPYYKFNKFKLQMDFGPILFEVIRGVIEKHRGGGHREGPTIMPDVPGFGH</sequence>